<feature type="transmembrane region" description="Helical" evidence="5">
    <location>
        <begin position="90"/>
        <end position="114"/>
    </location>
</feature>
<dbReference type="PANTHER" id="PTHR11709:SF394">
    <property type="entry name" value="FI03373P-RELATED"/>
    <property type="match status" value="1"/>
</dbReference>
<evidence type="ECO:0000256" key="2">
    <source>
        <dbReference type="ARBA" id="ARBA00023002"/>
    </source>
</evidence>
<feature type="transmembrane region" description="Helical" evidence="5">
    <location>
        <begin position="126"/>
        <end position="145"/>
    </location>
</feature>
<evidence type="ECO:0000256" key="5">
    <source>
        <dbReference type="SAM" id="Phobius"/>
    </source>
</evidence>
<feature type="transmembrane region" description="Helical" evidence="5">
    <location>
        <begin position="333"/>
        <end position="356"/>
    </location>
</feature>
<keyword evidence="8" id="KW-1185">Reference proteome</keyword>
<feature type="transmembrane region" description="Helical" evidence="5">
    <location>
        <begin position="231"/>
        <end position="253"/>
    </location>
</feature>
<dbReference type="InterPro" id="IPR008972">
    <property type="entry name" value="Cupredoxin"/>
</dbReference>
<dbReference type="HOGENOM" id="CLU_012480_0_0_11"/>
<dbReference type="EC" id="1.7.2.1" evidence="7"/>
<keyword evidence="2 7" id="KW-0560">Oxidoreductase</keyword>
<evidence type="ECO:0000256" key="4">
    <source>
        <dbReference type="SAM" id="MobiDB-lite"/>
    </source>
</evidence>
<feature type="transmembrane region" description="Helical" evidence="5">
    <location>
        <begin position="152"/>
        <end position="171"/>
    </location>
</feature>
<dbReference type="GO" id="GO:0050421">
    <property type="term" value="F:nitrite reductase (NO-forming) activity"/>
    <property type="evidence" value="ECO:0007669"/>
    <property type="project" value="UniProtKB-EC"/>
</dbReference>
<organism evidence="7 8">
    <name type="scientific">Bifidobacterium [indicum] DSM 20214 = LMG 11587</name>
    <dbReference type="NCBI Taxonomy" id="1341694"/>
    <lineage>
        <taxon>Bacteria</taxon>
        <taxon>Bacillati</taxon>
        <taxon>Actinomycetota</taxon>
        <taxon>Actinomycetes</taxon>
        <taxon>Bifidobacteriales</taxon>
        <taxon>Bifidobacteriaceae</taxon>
        <taxon>Bifidobacterium</taxon>
    </lineage>
</organism>
<dbReference type="AlphaFoldDB" id="A0A087VUS4"/>
<dbReference type="PANTHER" id="PTHR11709">
    <property type="entry name" value="MULTI-COPPER OXIDASE"/>
    <property type="match status" value="1"/>
</dbReference>
<name>A0A087VUS4_9BIFI</name>
<feature type="transmembrane region" description="Helical" evidence="5">
    <location>
        <begin position="416"/>
        <end position="435"/>
    </location>
</feature>
<dbReference type="CDD" id="cd04208">
    <property type="entry name" value="CuRO_2_CuNIR"/>
    <property type="match status" value="1"/>
</dbReference>
<dbReference type="OrthoDB" id="345021at2"/>
<keyword evidence="5" id="KW-0812">Transmembrane</keyword>
<feature type="region of interest" description="Disordered" evidence="4">
    <location>
        <begin position="644"/>
        <end position="665"/>
    </location>
</feature>
<proteinExistence type="predicted"/>
<keyword evidence="5" id="KW-0472">Membrane</keyword>
<dbReference type="KEGG" id="bii:BINDI_0951"/>
<gene>
    <name evidence="7" type="ORF">BINDI_0951</name>
</gene>
<keyword evidence="5" id="KW-1133">Transmembrane helix</keyword>
<evidence type="ECO:0000256" key="3">
    <source>
        <dbReference type="ARBA" id="ARBA00023008"/>
    </source>
</evidence>
<dbReference type="Gene3D" id="2.60.40.420">
    <property type="entry name" value="Cupredoxins - blue copper proteins"/>
    <property type="match status" value="3"/>
</dbReference>
<dbReference type="Pfam" id="PF07732">
    <property type="entry name" value="Cu-oxidase_3"/>
    <property type="match status" value="1"/>
</dbReference>
<dbReference type="EMBL" id="CP006018">
    <property type="protein sequence ID" value="AIC92215.1"/>
    <property type="molecule type" value="Genomic_DNA"/>
</dbReference>
<evidence type="ECO:0000313" key="7">
    <source>
        <dbReference type="EMBL" id="AIC92215.1"/>
    </source>
</evidence>
<evidence type="ECO:0000256" key="1">
    <source>
        <dbReference type="ARBA" id="ARBA00022723"/>
    </source>
</evidence>
<protein>
    <submittedName>
        <fullName evidence="7">Nitrite reductase (NO-forming)</fullName>
        <ecNumber evidence="7">1.7.2.1</ecNumber>
    </submittedName>
</protein>
<dbReference type="RefSeq" id="WP_052108822.1">
    <property type="nucleotide sequence ID" value="NZ_CP006018.1"/>
</dbReference>
<dbReference type="InterPro" id="IPR045087">
    <property type="entry name" value="Cu-oxidase_fam"/>
</dbReference>
<feature type="transmembrane region" description="Helical" evidence="5">
    <location>
        <begin position="265"/>
        <end position="287"/>
    </location>
</feature>
<feature type="transmembrane region" description="Helical" evidence="5">
    <location>
        <begin position="21"/>
        <end position="40"/>
    </location>
</feature>
<keyword evidence="1" id="KW-0479">Metal-binding</keyword>
<feature type="domain" description="Plastocyanin-like" evidence="6">
    <location>
        <begin position="661"/>
        <end position="745"/>
    </location>
</feature>
<dbReference type="Proteomes" id="UP000028569">
    <property type="component" value="Chromosome"/>
</dbReference>
<evidence type="ECO:0000313" key="8">
    <source>
        <dbReference type="Proteomes" id="UP000028569"/>
    </source>
</evidence>
<dbReference type="SUPFAM" id="SSF49503">
    <property type="entry name" value="Cupredoxins"/>
    <property type="match status" value="3"/>
</dbReference>
<evidence type="ECO:0000259" key="6">
    <source>
        <dbReference type="Pfam" id="PF07732"/>
    </source>
</evidence>
<dbReference type="InterPro" id="IPR011707">
    <property type="entry name" value="Cu-oxidase-like_N"/>
</dbReference>
<feature type="transmembrane region" description="Helical" evidence="5">
    <location>
        <begin position="368"/>
        <end position="389"/>
    </location>
</feature>
<dbReference type="GO" id="GO:0005507">
    <property type="term" value="F:copper ion binding"/>
    <property type="evidence" value="ECO:0007669"/>
    <property type="project" value="InterPro"/>
</dbReference>
<feature type="transmembrane region" description="Helical" evidence="5">
    <location>
        <begin position="299"/>
        <end position="321"/>
    </location>
</feature>
<reference evidence="7 8" key="1">
    <citation type="journal article" date="2014" name="Appl. Environ. Microbiol.">
        <title>Genomic encyclopedia of type strains of the genus Bifidobacterium.</title>
        <authorList>
            <person name="Milani C."/>
            <person name="Lugli G.A."/>
            <person name="Duranti S."/>
            <person name="Turroni F."/>
            <person name="Bottacini F."/>
            <person name="Mangifesta M."/>
            <person name="Sanchez B."/>
            <person name="Viappiani A."/>
            <person name="Mancabelli L."/>
            <person name="Taminiau B."/>
            <person name="Delcenserie V."/>
            <person name="Barrangou R."/>
            <person name="Margolles A."/>
            <person name="van Sinderen D."/>
            <person name="Ventura M."/>
        </authorList>
    </citation>
    <scope>NUCLEOTIDE SEQUENCE [LARGE SCALE GENOMIC DNA]</scope>
    <source>
        <strain evidence="7 8">LMG 11587</strain>
    </source>
</reference>
<keyword evidence="3" id="KW-0186">Copper</keyword>
<accession>A0A087VUS4</accession>
<sequence length="899" mass="95099">MQDDKTTRRTGDKAALPKARIALLVGAGLAALLGLVAALIRADLIHPSGRVPLADLHGGLMVYGFLGSAIGLERAVAFRSGGPGKPRWGFLAPAMGLLGSLLGIMVLVASALGAQSGVLRIELLAGIPWTLSMLALTAVYAAIWCRQASAEVLMQTLASLLGLVGAAGWVAGLDSAVLSPSWLLFLVLTIVGERVELARAAFSSVRLESGILGLSLLLVLMLPAQCMAPQVGYPLLGLSLALLLLVMAGHDVAKTTFRHGGLPGFMGTCMMSAYGWGLLAALIWMVAPLDSQTYWGDMALHALAIGFILTMVIAHVCMIVPSVIRRPLPFHPLLWVAWGFMQAGLLIRLLGTIRLFAPMWKVGNALNVVGMLAMMMTVVYLAACGKRILASKRQHRRQGEDSVDGMPEAIVLRNDLVLTAITVLLLVAGMVLMVIRPGLVKSAGDTSGIGNSSVHAVEYGVMPAENVKPTGHVTQVTVGVKGMAFVPDSITVPAGDRLVVDFRNTGDQRHDLVFANGKETGVVPVDGAARIDVGVIGADTLGWCSLAGHRQMGMELKVRAKGAASTAGDHHMEGMAAMGSGDVADYSVPTAAKLKAQAEKSNPASAALPPLKDGNRAGVRQYVLDIKERKEKVAPGLERTVWSFDDADDPRDSDSRPRAQGPVLRGHVGDTFEVTVRNKGSMSHSIDFHAGPAVPQVMMRNIEPGKDLRYTFKAERAGIWMYHCSSEPMSNHIANGMYGAVVVDDGTLPAVDAEYVLVQSETYLGAKGGTADSVKVVSMNPDIMAFNGRAFQYDAHPLGLKAGERVRIWVLDAGPNQPLAFHVVGTQFDTVWTEGRYLIGGTAAADPSVSASAGAQVLPLLPAQGGFVEFRVDQPGDYPMVNHAMSLAEKGAHGLLRVS</sequence>
<feature type="transmembrane region" description="Helical" evidence="5">
    <location>
        <begin position="60"/>
        <end position="78"/>
    </location>
</feature>